<evidence type="ECO:0000256" key="1">
    <source>
        <dbReference type="SAM" id="SignalP"/>
    </source>
</evidence>
<name>A0AAU7DMJ0_9BACT</name>
<sequence length="492" mass="51101">MRLFRSLPVAIILLFSTTFAFPQAPSDPHNATHQDVTLKSLFTAPVSKLSQIFIRNNAVHPDSRMNQNYTSAPAAPLIFTSPVFNQSIFDTATLVQTSTAQGDPYVTPVTRIISSDAGVNDTAPLYTYHNCNYTAANSAAPCVGAFMVSQNNPGDLHNGVWGINPIAIQRHGGTNSLTYGVEANVFNETGLDPGPPGKLSPSTSQIFGIAATIAGNSTGVTHGTSAFLATDENSGSYWYDGLWVERAIYAALEAGPVGGGSDLQWSVVSNATGSASPKRNFASIPQADIASSWNGHASMLEVLKRQFVPSSAAHPAGCYDYTFSTALRQQFCDDGSNVFLPASNAAAIRITPDANGESGAAVSVTNAANSAYTFLVQKNGATTIDNSLTVNSSARAASFQIGPHTVLPSSLDGYHGSGAKVQISDGTGRAGNLPRYDSAGNVTDSGVSTTQLPVASPKAEAGHIACIKSIGPPIQIGSCSTRPDATGACSCN</sequence>
<accession>A0AAU7DMJ0</accession>
<evidence type="ECO:0000313" key="2">
    <source>
        <dbReference type="EMBL" id="XBH19013.1"/>
    </source>
</evidence>
<feature type="chain" id="PRO_5043324625" evidence="1">
    <location>
        <begin position="21"/>
        <end position="492"/>
    </location>
</feature>
<organism evidence="2">
    <name type="scientific">Telmatobacter sp. DSM 110680</name>
    <dbReference type="NCBI Taxonomy" id="3036704"/>
    <lineage>
        <taxon>Bacteria</taxon>
        <taxon>Pseudomonadati</taxon>
        <taxon>Acidobacteriota</taxon>
        <taxon>Terriglobia</taxon>
        <taxon>Terriglobales</taxon>
        <taxon>Acidobacteriaceae</taxon>
        <taxon>Telmatobacter</taxon>
    </lineage>
</organism>
<proteinExistence type="predicted"/>
<protein>
    <submittedName>
        <fullName evidence="2">Uncharacterized protein</fullName>
    </submittedName>
</protein>
<dbReference type="RefSeq" id="WP_348264229.1">
    <property type="nucleotide sequence ID" value="NZ_CP121196.1"/>
</dbReference>
<gene>
    <name evidence="2" type="ORF">P8935_06775</name>
</gene>
<dbReference type="AlphaFoldDB" id="A0AAU7DMJ0"/>
<dbReference type="EMBL" id="CP121196">
    <property type="protein sequence ID" value="XBH19013.1"/>
    <property type="molecule type" value="Genomic_DNA"/>
</dbReference>
<reference evidence="2" key="1">
    <citation type="submission" date="2023-03" db="EMBL/GenBank/DDBJ databases">
        <title>Edaphobacter sp.</title>
        <authorList>
            <person name="Huber K.J."/>
            <person name="Papendorf J."/>
            <person name="Pilke C."/>
            <person name="Bunk B."/>
            <person name="Sproeer C."/>
            <person name="Pester M."/>
        </authorList>
    </citation>
    <scope>NUCLEOTIDE SEQUENCE</scope>
    <source>
        <strain evidence="2">DSM 110680</strain>
    </source>
</reference>
<keyword evidence="1" id="KW-0732">Signal</keyword>
<feature type="signal peptide" evidence="1">
    <location>
        <begin position="1"/>
        <end position="20"/>
    </location>
</feature>